<feature type="transmembrane region" description="Helical" evidence="5">
    <location>
        <begin position="867"/>
        <end position="885"/>
    </location>
</feature>
<dbReference type="SUPFAM" id="SSF51735">
    <property type="entry name" value="NAD(P)-binding Rossmann-fold domains"/>
    <property type="match status" value="1"/>
</dbReference>
<accession>A0A914H9F1</accession>
<evidence type="ECO:0000256" key="4">
    <source>
        <dbReference type="SAM" id="MobiDB-lite"/>
    </source>
</evidence>
<dbReference type="InterPro" id="IPR036291">
    <property type="entry name" value="NAD(P)-bd_dom_sf"/>
</dbReference>
<dbReference type="InterPro" id="IPR051019">
    <property type="entry name" value="VLCFA-Steroid_DH"/>
</dbReference>
<evidence type="ECO:0000256" key="5">
    <source>
        <dbReference type="SAM" id="Phobius"/>
    </source>
</evidence>
<sequence length="905" mass="100935">MNGPSGNDTRPSANDTRSVFTATNPLKRRVSFRDMPNIHEYEHASSTSTPTPSPLPSGFLDQTRTIFNAFELAQQHNQQQQRPKFKASLSSLAPMPSPMPPGFLDKTRTIFTSLEPVQQHNNQQQQQMPQQQQLQNVFKFDDADDSSLSLTKSLRLPSTPSHSSADAEGMDMEEVNAMTVAQTPTKLLMIDKVDNYGAINEQMNHTHVIQHTPFHDRLLSLTTTNTEVVMLNELTKRHGGSSLLFGSQEGYGLDNLSAVNQTMNIDEEQKQIFLASKTEEALVGDDLDDLFAAEQSISMDAQQHQEQQPQKGHDGLDELSVAAQSMSIICSDVQQQQQTNKSGAAADGRPSSSLSAAAVTLLTETPKSSHHTTTTKTVAAVVAVVAEPETPPPPLPMGHLSDADFEQWHDMEMERAMEHYCEAVQHYTDLYKPYYDEQKRVLDQIDRVKERIGKFRAEFGAAEQQHGERRRALLRSNRPRALSRCAAEQQTQHINYYTSPTAPPAAAAAGEAPPAAAAHRKEMFDDENPFTLVTFVGRIGLGLLYVKVLQSLFNILYPYLVGRPRNLRELAGENAGWAVVTGATDGIGKAYARELAQRGFDLVLISRSADKLETVATELKQYSRESSGHREVQVRTIQFDFTNAKLADYEQHIFAQLNDINVGILVNNVGMSNANDYPERFDKMPMKFLSDLTVLTLHIKFCMHFSIVNTLPVTVLSAFVLRQMVKRGGRGVVVNVSSASAYIKWYQYAVYSATKKYIAHLSDILRKEFAADHPNIVIQTVCPMLVATKLTQRTSRDGLSLLSAGPAEFARQAIRTIGLVAETSGCLIHQIQVELLFNFLLMFIPTPVFDFFVRLEAHLHKNRLSSTIFITMLLLNFGSANVPFVDGKKTNDKYDCQNDRILKIF</sequence>
<dbReference type="Pfam" id="PF00106">
    <property type="entry name" value="adh_short"/>
    <property type="match status" value="1"/>
</dbReference>
<name>A0A914H9F1_GLORO</name>
<keyword evidence="6" id="KW-1185">Reference proteome</keyword>
<dbReference type="GO" id="GO:0016491">
    <property type="term" value="F:oxidoreductase activity"/>
    <property type="evidence" value="ECO:0007669"/>
    <property type="project" value="UniProtKB-KW"/>
</dbReference>
<keyword evidence="3" id="KW-0560">Oxidoreductase</keyword>
<comment type="subcellular location">
    <subcellularLocation>
        <location evidence="1">Endoplasmic reticulum</location>
    </subcellularLocation>
</comment>
<dbReference type="AlphaFoldDB" id="A0A914H9F1"/>
<dbReference type="GO" id="GO:0005783">
    <property type="term" value="C:endoplasmic reticulum"/>
    <property type="evidence" value="ECO:0007669"/>
    <property type="project" value="UniProtKB-SubCell"/>
</dbReference>
<proteinExistence type="inferred from homology"/>
<organism evidence="6 7">
    <name type="scientific">Globodera rostochiensis</name>
    <name type="common">Golden nematode worm</name>
    <name type="synonym">Heterodera rostochiensis</name>
    <dbReference type="NCBI Taxonomy" id="31243"/>
    <lineage>
        <taxon>Eukaryota</taxon>
        <taxon>Metazoa</taxon>
        <taxon>Ecdysozoa</taxon>
        <taxon>Nematoda</taxon>
        <taxon>Chromadorea</taxon>
        <taxon>Rhabditida</taxon>
        <taxon>Tylenchina</taxon>
        <taxon>Tylenchomorpha</taxon>
        <taxon>Tylenchoidea</taxon>
        <taxon>Heteroderidae</taxon>
        <taxon>Heteroderinae</taxon>
        <taxon>Globodera</taxon>
    </lineage>
</organism>
<protein>
    <submittedName>
        <fullName evidence="7">Uncharacterized protein</fullName>
    </submittedName>
</protein>
<feature type="compositionally biased region" description="Polar residues" evidence="4">
    <location>
        <begin position="149"/>
        <end position="164"/>
    </location>
</feature>
<dbReference type="PANTHER" id="PTHR43899:SF13">
    <property type="entry name" value="RH59310P"/>
    <property type="match status" value="1"/>
</dbReference>
<reference evidence="7" key="1">
    <citation type="submission" date="2022-11" db="UniProtKB">
        <authorList>
            <consortium name="WormBaseParasite"/>
        </authorList>
    </citation>
    <scope>IDENTIFICATION</scope>
</reference>
<dbReference type="CDD" id="cd05356">
    <property type="entry name" value="17beta-HSD1_like_SDR_c"/>
    <property type="match status" value="1"/>
</dbReference>
<keyword evidence="5" id="KW-1133">Transmembrane helix</keyword>
<evidence type="ECO:0000256" key="2">
    <source>
        <dbReference type="ARBA" id="ARBA00006484"/>
    </source>
</evidence>
<evidence type="ECO:0000256" key="1">
    <source>
        <dbReference type="ARBA" id="ARBA00004240"/>
    </source>
</evidence>
<dbReference type="Proteomes" id="UP000887572">
    <property type="component" value="Unplaced"/>
</dbReference>
<keyword evidence="5" id="KW-0472">Membrane</keyword>
<dbReference type="InterPro" id="IPR020904">
    <property type="entry name" value="Sc_DH/Rdtase_CS"/>
</dbReference>
<dbReference type="PRINTS" id="PR00081">
    <property type="entry name" value="GDHRDH"/>
</dbReference>
<dbReference type="InterPro" id="IPR002347">
    <property type="entry name" value="SDR_fam"/>
</dbReference>
<feature type="transmembrane region" description="Helical" evidence="5">
    <location>
        <begin position="835"/>
        <end position="855"/>
    </location>
</feature>
<dbReference type="Gene3D" id="3.40.50.720">
    <property type="entry name" value="NAD(P)-binding Rossmann-like Domain"/>
    <property type="match status" value="1"/>
</dbReference>
<dbReference type="PRINTS" id="PR00080">
    <property type="entry name" value="SDRFAMILY"/>
</dbReference>
<dbReference type="PANTHER" id="PTHR43899">
    <property type="entry name" value="RH59310P"/>
    <property type="match status" value="1"/>
</dbReference>
<feature type="region of interest" description="Disordered" evidence="4">
    <location>
        <begin position="149"/>
        <end position="168"/>
    </location>
</feature>
<feature type="compositionally biased region" description="Polar residues" evidence="4">
    <location>
        <begin position="1"/>
        <end position="24"/>
    </location>
</feature>
<evidence type="ECO:0000256" key="3">
    <source>
        <dbReference type="ARBA" id="ARBA00023002"/>
    </source>
</evidence>
<evidence type="ECO:0000313" key="7">
    <source>
        <dbReference type="WBParaSite" id="Gr19_v10_g150.t1"/>
    </source>
</evidence>
<feature type="region of interest" description="Disordered" evidence="4">
    <location>
        <begin position="332"/>
        <end position="352"/>
    </location>
</feature>
<dbReference type="WBParaSite" id="Gr19_v10_g150.t1">
    <property type="protein sequence ID" value="Gr19_v10_g150.t1"/>
    <property type="gene ID" value="Gr19_v10_g150"/>
</dbReference>
<dbReference type="PROSITE" id="PS00061">
    <property type="entry name" value="ADH_SHORT"/>
    <property type="match status" value="1"/>
</dbReference>
<keyword evidence="5" id="KW-0812">Transmembrane</keyword>
<feature type="compositionally biased region" description="Polar residues" evidence="4">
    <location>
        <begin position="332"/>
        <end position="342"/>
    </location>
</feature>
<comment type="similarity">
    <text evidence="2">Belongs to the short-chain dehydrogenases/reductases (SDR) family.</text>
</comment>
<feature type="region of interest" description="Disordered" evidence="4">
    <location>
        <begin position="1"/>
        <end position="58"/>
    </location>
</feature>
<evidence type="ECO:0000313" key="6">
    <source>
        <dbReference type="Proteomes" id="UP000887572"/>
    </source>
</evidence>